<keyword evidence="8 13" id="KW-0238">DNA-binding</keyword>
<dbReference type="InterPro" id="IPR041471">
    <property type="entry name" value="UvrB_inter"/>
</dbReference>
<dbReference type="SUPFAM" id="SSF143517">
    <property type="entry name" value="TRCF domain-like"/>
    <property type="match status" value="1"/>
</dbReference>
<dbReference type="PANTHER" id="PTHR47964">
    <property type="entry name" value="ATP-DEPENDENT DNA HELICASE HOMOLOG RECG, CHLOROPLASTIC"/>
    <property type="match status" value="1"/>
</dbReference>
<dbReference type="GO" id="GO:0005524">
    <property type="term" value="F:ATP binding"/>
    <property type="evidence" value="ECO:0007669"/>
    <property type="project" value="UniProtKB-UniRule"/>
</dbReference>
<dbReference type="SMART" id="SM00490">
    <property type="entry name" value="HELICc"/>
    <property type="match status" value="1"/>
</dbReference>
<feature type="coiled-coil region" evidence="14">
    <location>
        <begin position="500"/>
        <end position="527"/>
    </location>
</feature>
<dbReference type="Gene3D" id="3.90.1150.50">
    <property type="entry name" value="Transcription-repair-coupling factor, D7 domain"/>
    <property type="match status" value="1"/>
</dbReference>
<dbReference type="Pfam" id="PF17757">
    <property type="entry name" value="UvrB_inter"/>
    <property type="match status" value="1"/>
</dbReference>
<feature type="domain" description="Helicase C-terminal" evidence="16">
    <location>
        <begin position="750"/>
        <end position="904"/>
    </location>
</feature>
<dbReference type="InterPro" id="IPR014001">
    <property type="entry name" value="Helicase_ATP-bd"/>
</dbReference>
<dbReference type="SMART" id="SM00982">
    <property type="entry name" value="TRCF"/>
    <property type="match status" value="1"/>
</dbReference>
<keyword evidence="6" id="KW-0347">Helicase</keyword>
<reference evidence="17" key="1">
    <citation type="journal article" date="2020" name="mSystems">
        <title>Genome- and Community-Level Interaction Insights into Carbon Utilization and Element Cycling Functions of Hydrothermarchaeota in Hydrothermal Sediment.</title>
        <authorList>
            <person name="Zhou Z."/>
            <person name="Liu Y."/>
            <person name="Xu W."/>
            <person name="Pan J."/>
            <person name="Luo Z.H."/>
            <person name="Li M."/>
        </authorList>
    </citation>
    <scope>NUCLEOTIDE SEQUENCE [LARGE SCALE GENOMIC DNA]</scope>
    <source>
        <strain evidence="17">SpSt-479</strain>
    </source>
</reference>
<keyword evidence="5 13" id="KW-0378">Hydrolase</keyword>
<dbReference type="InterPro" id="IPR047112">
    <property type="entry name" value="RecG/Mfd"/>
</dbReference>
<dbReference type="Pfam" id="PF00271">
    <property type="entry name" value="Helicase_C"/>
    <property type="match status" value="1"/>
</dbReference>
<evidence type="ECO:0000256" key="7">
    <source>
        <dbReference type="ARBA" id="ARBA00022840"/>
    </source>
</evidence>
<dbReference type="InterPro" id="IPR004576">
    <property type="entry name" value="Mfd"/>
</dbReference>
<dbReference type="GO" id="GO:0000716">
    <property type="term" value="P:transcription-coupled nucleotide-excision repair, DNA damage recognition"/>
    <property type="evidence" value="ECO:0007669"/>
    <property type="project" value="UniProtKB-UniRule"/>
</dbReference>
<dbReference type="SMART" id="SM00487">
    <property type="entry name" value="DEXDc"/>
    <property type="match status" value="1"/>
</dbReference>
<comment type="similarity">
    <text evidence="11 13">In the C-terminal section; belongs to the helicase family. RecG subfamily.</text>
</comment>
<dbReference type="CDD" id="cd17991">
    <property type="entry name" value="DEXHc_TRCF"/>
    <property type="match status" value="1"/>
</dbReference>
<evidence type="ECO:0000259" key="15">
    <source>
        <dbReference type="PROSITE" id="PS51192"/>
    </source>
</evidence>
<dbReference type="HAMAP" id="MF_00969">
    <property type="entry name" value="TRCF"/>
    <property type="match status" value="1"/>
</dbReference>
<dbReference type="SUPFAM" id="SSF141259">
    <property type="entry name" value="CarD-like"/>
    <property type="match status" value="1"/>
</dbReference>
<dbReference type="SUPFAM" id="SSF52540">
    <property type="entry name" value="P-loop containing nucleoside triphosphate hydrolases"/>
    <property type="match status" value="4"/>
</dbReference>
<comment type="function">
    <text evidence="13">Couples transcription and DNA repair by recognizing RNA polymerase (RNAP) stalled at DNA lesions. Mediates ATP-dependent release of RNAP and its truncated transcript from the DNA, and recruitment of nucleotide excision repair machinery to the damaged site.</text>
</comment>
<evidence type="ECO:0000256" key="9">
    <source>
        <dbReference type="ARBA" id="ARBA00023204"/>
    </source>
</evidence>
<dbReference type="PROSITE" id="PS51192">
    <property type="entry name" value="HELICASE_ATP_BIND_1"/>
    <property type="match status" value="1"/>
</dbReference>
<evidence type="ECO:0000256" key="8">
    <source>
        <dbReference type="ARBA" id="ARBA00023125"/>
    </source>
</evidence>
<evidence type="ECO:0000256" key="4">
    <source>
        <dbReference type="ARBA" id="ARBA00022763"/>
    </source>
</evidence>
<evidence type="ECO:0000256" key="13">
    <source>
        <dbReference type="HAMAP-Rule" id="MF_00969"/>
    </source>
</evidence>
<keyword evidence="14" id="KW-0175">Coiled coil</keyword>
<evidence type="ECO:0000259" key="16">
    <source>
        <dbReference type="PROSITE" id="PS51194"/>
    </source>
</evidence>
<evidence type="ECO:0000256" key="3">
    <source>
        <dbReference type="ARBA" id="ARBA00022741"/>
    </source>
</evidence>
<evidence type="ECO:0000256" key="1">
    <source>
        <dbReference type="ARBA" id="ARBA00004496"/>
    </source>
</evidence>
<proteinExistence type="inferred from homology"/>
<dbReference type="Gene3D" id="3.30.2060.10">
    <property type="entry name" value="Penicillin-binding protein 1b domain"/>
    <property type="match status" value="1"/>
</dbReference>
<dbReference type="AlphaFoldDB" id="A0A7V3E8N0"/>
<dbReference type="InterPro" id="IPR037235">
    <property type="entry name" value="TRCF-like_C_D7"/>
</dbReference>
<organism evidence="17">
    <name type="scientific">Ignavibacterium album</name>
    <dbReference type="NCBI Taxonomy" id="591197"/>
    <lineage>
        <taxon>Bacteria</taxon>
        <taxon>Pseudomonadati</taxon>
        <taxon>Ignavibacteriota</taxon>
        <taxon>Ignavibacteria</taxon>
        <taxon>Ignavibacteriales</taxon>
        <taxon>Ignavibacteriaceae</taxon>
        <taxon>Ignavibacterium</taxon>
    </lineage>
</organism>
<dbReference type="GO" id="GO:0005737">
    <property type="term" value="C:cytoplasm"/>
    <property type="evidence" value="ECO:0007669"/>
    <property type="project" value="UniProtKB-SubCell"/>
</dbReference>
<gene>
    <name evidence="13 17" type="primary">mfd</name>
    <name evidence="17" type="ORF">ENS31_13850</name>
</gene>
<dbReference type="FunFam" id="3.40.50.300:FF:000546">
    <property type="entry name" value="Transcription-repair-coupling factor"/>
    <property type="match status" value="1"/>
</dbReference>
<dbReference type="InterPro" id="IPR036101">
    <property type="entry name" value="CarD-like/TRCF_RID_sf"/>
</dbReference>
<keyword evidence="4 13" id="KW-0227">DNA damage</keyword>
<keyword evidence="9 13" id="KW-0234">DNA repair</keyword>
<dbReference type="PANTHER" id="PTHR47964:SF1">
    <property type="entry name" value="ATP-DEPENDENT DNA HELICASE HOMOLOG RECG, CHLOROPLASTIC"/>
    <property type="match status" value="1"/>
</dbReference>
<protein>
    <recommendedName>
        <fullName evidence="12 13">Transcription-repair-coupling factor</fullName>
        <shortName evidence="13">TRCF</shortName>
        <ecNumber evidence="13">3.6.4.-</ecNumber>
    </recommendedName>
</protein>
<comment type="caution">
    <text evidence="17">The sequence shown here is derived from an EMBL/GenBank/DDBJ whole genome shotgun (WGS) entry which is preliminary data.</text>
</comment>
<dbReference type="InterPro" id="IPR005118">
    <property type="entry name" value="TRCF_C"/>
</dbReference>
<dbReference type="Gene3D" id="3.40.50.300">
    <property type="entry name" value="P-loop containing nucleotide triphosphate hydrolases"/>
    <property type="match status" value="2"/>
</dbReference>
<keyword evidence="7 13" id="KW-0067">ATP-binding</keyword>
<evidence type="ECO:0000256" key="6">
    <source>
        <dbReference type="ARBA" id="ARBA00022806"/>
    </source>
</evidence>
<evidence type="ECO:0000256" key="5">
    <source>
        <dbReference type="ARBA" id="ARBA00022801"/>
    </source>
</evidence>
<evidence type="ECO:0000256" key="12">
    <source>
        <dbReference type="ARBA" id="ARBA00070128"/>
    </source>
</evidence>
<accession>A0A7V3E8N0</accession>
<evidence type="ECO:0000256" key="10">
    <source>
        <dbReference type="ARBA" id="ARBA00061104"/>
    </source>
</evidence>
<dbReference type="PROSITE" id="PS51194">
    <property type="entry name" value="HELICASE_CTER"/>
    <property type="match status" value="1"/>
</dbReference>
<evidence type="ECO:0000256" key="2">
    <source>
        <dbReference type="ARBA" id="ARBA00022490"/>
    </source>
</evidence>
<keyword evidence="3 13" id="KW-0547">Nucleotide-binding</keyword>
<evidence type="ECO:0000256" key="11">
    <source>
        <dbReference type="ARBA" id="ARBA00061399"/>
    </source>
</evidence>
<dbReference type="EMBL" id="DSUJ01000011">
    <property type="protein sequence ID" value="HFI92597.1"/>
    <property type="molecule type" value="Genomic_DNA"/>
</dbReference>
<evidence type="ECO:0000313" key="17">
    <source>
        <dbReference type="EMBL" id="HFI92597.1"/>
    </source>
</evidence>
<dbReference type="InterPro" id="IPR011545">
    <property type="entry name" value="DEAD/DEAH_box_helicase_dom"/>
</dbReference>
<dbReference type="EC" id="3.6.4.-" evidence="13"/>
<keyword evidence="2 13" id="KW-0963">Cytoplasm</keyword>
<name>A0A7V3E8N0_9BACT</name>
<dbReference type="GO" id="GO:0003678">
    <property type="term" value="F:DNA helicase activity"/>
    <property type="evidence" value="ECO:0007669"/>
    <property type="project" value="TreeGrafter"/>
</dbReference>
<comment type="similarity">
    <text evidence="10 13">In the N-terminal section; belongs to the UvrB family.</text>
</comment>
<dbReference type="Pfam" id="PF03461">
    <property type="entry name" value="TRCF"/>
    <property type="match status" value="1"/>
</dbReference>
<comment type="subcellular location">
    <subcellularLocation>
        <location evidence="1 13">Cytoplasm</location>
    </subcellularLocation>
</comment>
<dbReference type="GO" id="GO:0003684">
    <property type="term" value="F:damaged DNA binding"/>
    <property type="evidence" value="ECO:0007669"/>
    <property type="project" value="InterPro"/>
</dbReference>
<evidence type="ECO:0000256" key="14">
    <source>
        <dbReference type="SAM" id="Coils"/>
    </source>
</evidence>
<dbReference type="GO" id="GO:0006355">
    <property type="term" value="P:regulation of DNA-templated transcription"/>
    <property type="evidence" value="ECO:0007669"/>
    <property type="project" value="UniProtKB-UniRule"/>
</dbReference>
<dbReference type="SMART" id="SM01058">
    <property type="entry name" value="CarD_TRCF"/>
    <property type="match status" value="1"/>
</dbReference>
<dbReference type="InterPro" id="IPR001650">
    <property type="entry name" value="Helicase_C-like"/>
</dbReference>
<dbReference type="Pfam" id="PF02559">
    <property type="entry name" value="CarD_TRCF_RID"/>
    <property type="match status" value="1"/>
</dbReference>
<dbReference type="Gene3D" id="3.40.50.11180">
    <property type="match status" value="1"/>
</dbReference>
<dbReference type="InterPro" id="IPR027417">
    <property type="entry name" value="P-loop_NTPase"/>
</dbReference>
<dbReference type="GO" id="GO:0016787">
    <property type="term" value="F:hydrolase activity"/>
    <property type="evidence" value="ECO:0007669"/>
    <property type="project" value="UniProtKB-KW"/>
</dbReference>
<dbReference type="InterPro" id="IPR003711">
    <property type="entry name" value="CarD-like/TRCF_RID"/>
</dbReference>
<sequence length="1128" mass="129541">MTTRKVKDIIAIRPAQKIIETLESVSEEIFISPLHGSSKSLIVSEIKEHTNQLVLLVPEIKLVDEYFVELSLLNPQEKIIVIKEFDLESIQEKLADILKTEQFILISTYQLLTVGLPLKEKITKASIKISVGEEISYDEIIEYLNLMNYTRDKFVEAPGYYSVRGSIIDFWSYSEKNPTRLEFDGDFIESIRYFDPESQRSTVKVDGTSLSYSINEIKEDELTNIFSYLNNPVVFANEQDLSKLKTNEINLTQEVVADEIINFDDEDFVSKNSVEEEENSEEIKIHSLPFQISETRARWIIEKNFASPERIELGLLPAPSVHSNFELLFNTLKEFSKKNYTVIVTSENELQTERLKDLFAEYNDELASLLEKREVGVITLPIKEGFLSTEDKILVLTDYQIFNKPYRTKIPAAKKIKKSKATSLSSIKKGDFVVHEDYGIGKYAGLETIKIGDVQQESMKILFAEGGVVYVNLNYLSLVKKYSAGDSEGKLQPTLSKLGTAEWLNTKARAKKKIKEAAKELIELYARRKASKGFSFSEDTIWQKELEASFFYEDTPDQARATEEIKQDMQSENPMDRLICGDVGFGKTEVAVRAAFKAAQDGKQVAVLVPTTILAEQHFNTFSDRLSQFPVRIAVLSRFQSKQKQKEIIKLLEEGKIDIIIGTHRLLSKDVKFKDLGLLIIDEEHRFGVTAKEKLRQMRVNIDTLTLTATPIPRTLNLSLLGARDLSIIATPPPNRQPIYTSVSVFNIQKIREWILREVSRNGQVYFVHDRVQTIGKLSEYLQRHIPEIKIGIAHGQLTPTKLEEVIHDFLNKKYDVLLSTKIIESGIDIPNVNTIIVNRADRFGLAELHQLRGRVGRSDRQAYAYFIVPSLTGITKKALRRLQAIEEFTEIGSGFNLSMRDLEIRGAGNLLGKEQTGFIDEIGFDLYIKLINEAVEELKYEEFKEVFKSLPKPQERTEPTIDTFFEIGIPEEYMPDQSDRLNFYTALYSVNSLQEIEELKEEMKDRFGDYPEIVKRLLLTATLRLYASYALFERIVIQRKNISVILPKGDKEDYYKARFIELMRFILDEHKDEYKFVQQKDVMKLVKDNKAAKPEDVLIELIEFSKKVIKLFGNEMKEEVLNEQMNS</sequence>
<dbReference type="Gene3D" id="2.40.10.170">
    <property type="match status" value="1"/>
</dbReference>
<dbReference type="Pfam" id="PF00270">
    <property type="entry name" value="DEAD"/>
    <property type="match status" value="1"/>
</dbReference>
<dbReference type="NCBIfam" id="TIGR00580">
    <property type="entry name" value="mfd"/>
    <property type="match status" value="1"/>
</dbReference>
<feature type="domain" description="Helicase ATP-binding" evidence="15">
    <location>
        <begin position="568"/>
        <end position="729"/>
    </location>
</feature>